<dbReference type="PANTHER" id="PTHR24096">
    <property type="entry name" value="LONG-CHAIN-FATTY-ACID--COA LIGASE"/>
    <property type="match status" value="1"/>
</dbReference>
<dbReference type="Pfam" id="PF00501">
    <property type="entry name" value="AMP-binding"/>
    <property type="match status" value="1"/>
</dbReference>
<dbReference type="EMBL" id="AWXA01000034">
    <property type="protein sequence ID" value="ERT59634.1"/>
    <property type="molecule type" value="Genomic_DNA"/>
</dbReference>
<dbReference type="InterPro" id="IPR020845">
    <property type="entry name" value="AMP-binding_CS"/>
</dbReference>
<dbReference type="InterPro" id="IPR000873">
    <property type="entry name" value="AMP-dep_synth/lig_dom"/>
</dbReference>
<name>U7UL96_9FIRM</name>
<dbReference type="PROSITE" id="PS00455">
    <property type="entry name" value="AMP_BINDING"/>
    <property type="match status" value="1"/>
</dbReference>
<dbReference type="InterPro" id="IPR042099">
    <property type="entry name" value="ANL_N_sf"/>
</dbReference>
<sequence>MNFFDMNPEFAAHTLFVDNAGNNYTYQDWYRHAQNLKTVLRPRSLAFVICHNRPAAALSYLCCLQNGIVPLLLDAALEKNLYAQLLHRYEPHYIFRPICPTDTQPLYSLEDYGVFSYASTPLVLHPDLALLLTTSGSTGSPKLVRQSYANIQANAASIAAYLYLTEADRPVSTLPLHYTFGLSVLNSHLLVGAAEYLTEDTVFDPSFWDFCKDFHVTSLAGVPFTYECLNRLHFCNMHLPDLTLMIQAGGKLSARLHKEFASFAYKTNKRFIVMYGQTEATARMSYLPHPYSLSKIGSIGIPIPGGTFRIMEDEKTEITQPHVRGELCYEGPNVTLGYAQCRSDLALGDQRHGRLLTGDIAYKDEDGFYYIAGRKKRFLKIQGKRVNLDEIESIIKNAYPRLECACTGFDDNLCLFVAESAVSADTLEDFLVSKTGLHPATITIRKLADIPKTTTGKIAYTVLKDLL</sequence>
<keyword evidence="3" id="KW-1185">Reference proteome</keyword>
<proteinExistence type="predicted"/>
<comment type="caution">
    <text evidence="2">The sequence shown here is derived from an EMBL/GenBank/DDBJ whole genome shotgun (WGS) entry which is preliminary data.</text>
</comment>
<dbReference type="STRING" id="1111454.HMPREF1250_0747"/>
<dbReference type="PATRIC" id="fig|1111454.3.peg.1196"/>
<dbReference type="eggNOG" id="COG0318">
    <property type="taxonomic scope" value="Bacteria"/>
</dbReference>
<dbReference type="Gene3D" id="3.40.50.12780">
    <property type="entry name" value="N-terminal domain of ligase-like"/>
    <property type="match status" value="1"/>
</dbReference>
<gene>
    <name evidence="2" type="ORF">HMPREF1250_0747</name>
</gene>
<organism evidence="2 3">
    <name type="scientific">Megasphaera vaginalis</name>
    <name type="common">ex Srinivasan et al. 2021</name>
    <dbReference type="NCBI Taxonomy" id="1111454"/>
    <lineage>
        <taxon>Bacteria</taxon>
        <taxon>Bacillati</taxon>
        <taxon>Bacillota</taxon>
        <taxon>Negativicutes</taxon>
        <taxon>Veillonellales</taxon>
        <taxon>Veillonellaceae</taxon>
        <taxon>Megasphaera</taxon>
    </lineage>
</organism>
<protein>
    <submittedName>
        <fullName evidence="2">AMP-binding enzyme</fullName>
    </submittedName>
</protein>
<feature type="domain" description="AMP-dependent synthetase/ligase" evidence="1">
    <location>
        <begin position="12"/>
        <end position="338"/>
    </location>
</feature>
<accession>U7UL96</accession>
<evidence type="ECO:0000259" key="1">
    <source>
        <dbReference type="Pfam" id="PF00501"/>
    </source>
</evidence>
<dbReference type="AlphaFoldDB" id="U7UL96"/>
<dbReference type="OrthoDB" id="9778383at2"/>
<dbReference type="SUPFAM" id="SSF56801">
    <property type="entry name" value="Acetyl-CoA synthetase-like"/>
    <property type="match status" value="1"/>
</dbReference>
<dbReference type="Proteomes" id="UP000017090">
    <property type="component" value="Unassembled WGS sequence"/>
</dbReference>
<dbReference type="InterPro" id="IPR045851">
    <property type="entry name" value="AMP-bd_C_sf"/>
</dbReference>
<dbReference type="Gene3D" id="3.30.300.30">
    <property type="match status" value="1"/>
</dbReference>
<evidence type="ECO:0000313" key="3">
    <source>
        <dbReference type="Proteomes" id="UP000017090"/>
    </source>
</evidence>
<evidence type="ECO:0000313" key="2">
    <source>
        <dbReference type="EMBL" id="ERT59634.1"/>
    </source>
</evidence>
<dbReference type="RefSeq" id="WP_023053688.1">
    <property type="nucleotide sequence ID" value="NZ_AWXA01000034.1"/>
</dbReference>
<reference evidence="2 3" key="1">
    <citation type="submission" date="2013-09" db="EMBL/GenBank/DDBJ databases">
        <authorList>
            <person name="Durkin A.S."/>
            <person name="Haft D.R."/>
            <person name="McCorrison J."/>
            <person name="Torralba M."/>
            <person name="Gillis M."/>
            <person name="Haft D.H."/>
            <person name="Methe B."/>
            <person name="Sutton G."/>
            <person name="Nelson K.E."/>
        </authorList>
    </citation>
    <scope>NUCLEOTIDE SEQUENCE [LARGE SCALE GENOMIC DNA]</scope>
    <source>
        <strain evidence="2 3">BV3C16-1</strain>
    </source>
</reference>